<sequence length="1413" mass="163745">MEPPKTLTLLENGSIQGQTNDLDSKKEVVVTLKDAKGGVYISRFKLILFTSAFLLCMLLVVLLLTFVRQDETVRVTSHSAISGCDKIIKDDNGGKTMENITVSFSDGIKNGSQDIYAENLTYPENVTDDKDEKNENKTYGILNDSNINLDRGHPRNNIRLSRDFIPEHYDIQLMIDLENKTFTGSVNIILIAKKPTKYIAFHINMMQIFPQDVKVRNINTNKYLAIDQQKPYKRNQLWIIELVDMVDIGHSYMVEVRSFFAKIIRDLKGLYLSMYEEDGEVKYLAATQLQSTDARKMFPCLDEPDMKATFSMTIIHQEQYTALSNMPEETVQYLTSDPGYVKVKFKKSPRMSTYLLAVIVAEFEYKEKIFDDGYQLRVWAQPKKINQTEYALQIGEEIYEYFTDYFGINDIVPKSDHVAVPDFSGGAMENWGLVIYRETALLYDPELSSSENKLMVTLIVAHEIAHTWFGNMVTMKWWDDLWLNEGFASLLMYFAMDHIYPDWDIFNLYVVVKEVFTVMLKDALPTSHPVSTPISTPDDIAQTFDTISYSKGMAVLRMLLGFVGWEDFKQGLRLYVTKYQFKNAEMDELWDQFSEAIDHRYDIKYIMNTWTRQMGYPVITITCEGDDYVLQQSRFLLDGNSSFGAPSIYDYKWVIPFTYMTEEHSDPDNASIVWLDMGSATIPKQENSWILGNVYYTGFYRINYELSMWQSLAAQLNRDHTVFPESNRAGLIGDALNLARSQTIDYEVALNMTTYLKNEEKYVPWRAFVDSIEFIKGMISKQGSYVLLRKYLHDLVAPVFDTVGTSTSGTLPEQHMRDVMLQTACDVGVVKAINYAKEMFRKWKTEGIKLPSQYSLVIYTVGVREGSVEEWDYVWNKSKSSNVDGEREMLMDALAQSQKPWLLWRYANWIFDSSKIKMQDVRLVVSYFAKNPLGRMIALHLLMTKWERLNEQFGGDNFLLRETIGEVTQYVNTEFEYKQLERLFRDKPPKVAKKEAENALALMRANIKWMELNYATITNWLRDHVFNLYVVVKEVFTVMLKDALPTSHPVSTPISTPDDIAQTFDTRSYSKAIDHRYDIKYIMNTWTRQMGYPVITITCEGDDYLLQQSRFLLDGNSSFGAPSIYESQTIDYEVALNMTTYLKNEEKYVPWRAFVDSIEFIKGMISKQSSYVLLRKYLYNLVAPVFDTVETSTSGTLPEQHMRDVMLQTACDVGVVKAINYAKKMFRKWQTEGIKLPSRYSLVIYTVGVREGRVQEWDYVWNKSKSSNVDGEREMLMDALAQSQKPWLLWRYANWIFDSSKIKMQDVRLVVSYFAKNPLGRMIALHLLMTKWERLNEQFGGDNFLLRETIGEVTQYVNTELEYKQSKHKMDGIELCHNHKLVTGSRCWNALKFSEITWLVCLGIAELSFDNVA</sequence>
<dbReference type="InterPro" id="IPR034016">
    <property type="entry name" value="M1_APN-typ"/>
</dbReference>
<dbReference type="SUPFAM" id="SSF55486">
    <property type="entry name" value="Metalloproteases ('zincins'), catalytic domain"/>
    <property type="match status" value="2"/>
</dbReference>
<evidence type="ECO:0000256" key="16">
    <source>
        <dbReference type="PIRSR" id="PIRSR634016-1"/>
    </source>
</evidence>
<evidence type="ECO:0000256" key="18">
    <source>
        <dbReference type="PIRSR" id="PIRSR634016-4"/>
    </source>
</evidence>
<dbReference type="PANTHER" id="PTHR11533">
    <property type="entry name" value="PROTEASE M1 ZINC METALLOPROTEASE"/>
    <property type="match status" value="1"/>
</dbReference>
<keyword evidence="7 17" id="KW-0479">Metal-binding</keyword>
<feature type="binding site" evidence="17">
    <location>
        <position position="462"/>
    </location>
    <ligand>
        <name>Zn(2+)</name>
        <dbReference type="ChEBI" id="CHEBI:29105"/>
        <note>catalytic</note>
    </ligand>
</feature>
<dbReference type="CDD" id="cd09601">
    <property type="entry name" value="M1_APN-Q_like"/>
    <property type="match status" value="1"/>
</dbReference>
<dbReference type="InterPro" id="IPR027268">
    <property type="entry name" value="Peptidase_M4/M1_CTD_sf"/>
</dbReference>
<keyword evidence="14" id="KW-1015">Disulfide bond</keyword>
<evidence type="ECO:0000256" key="6">
    <source>
        <dbReference type="ARBA" id="ARBA00022692"/>
    </source>
</evidence>
<organism evidence="23 24">
    <name type="scientific">Mytilus coruscus</name>
    <name type="common">Sea mussel</name>
    <dbReference type="NCBI Taxonomy" id="42192"/>
    <lineage>
        <taxon>Eukaryota</taxon>
        <taxon>Metazoa</taxon>
        <taxon>Spiralia</taxon>
        <taxon>Lophotrochozoa</taxon>
        <taxon>Mollusca</taxon>
        <taxon>Bivalvia</taxon>
        <taxon>Autobranchia</taxon>
        <taxon>Pteriomorphia</taxon>
        <taxon>Mytilida</taxon>
        <taxon>Mytiloidea</taxon>
        <taxon>Mytilidae</taxon>
        <taxon>Mytilinae</taxon>
        <taxon>Mytilus</taxon>
    </lineage>
</organism>
<evidence type="ECO:0000256" key="13">
    <source>
        <dbReference type="ARBA" id="ARBA00023136"/>
    </source>
</evidence>
<dbReference type="GO" id="GO:0005886">
    <property type="term" value="C:plasma membrane"/>
    <property type="evidence" value="ECO:0007669"/>
    <property type="project" value="UniProtKB-SubCell"/>
</dbReference>
<evidence type="ECO:0000256" key="9">
    <source>
        <dbReference type="ARBA" id="ARBA00022833"/>
    </source>
</evidence>
<evidence type="ECO:0000256" key="11">
    <source>
        <dbReference type="ARBA" id="ARBA00022989"/>
    </source>
</evidence>
<keyword evidence="23" id="KW-0031">Aminopeptidase</keyword>
<feature type="transmembrane region" description="Helical" evidence="19">
    <location>
        <begin position="46"/>
        <end position="67"/>
    </location>
</feature>
<keyword evidence="6 19" id="KW-0812">Transmembrane</keyword>
<evidence type="ECO:0000256" key="2">
    <source>
        <dbReference type="ARBA" id="ARBA00004606"/>
    </source>
</evidence>
<dbReference type="Gene3D" id="2.60.40.1910">
    <property type="match status" value="1"/>
</dbReference>
<accession>A0A6J8A3R9</accession>
<dbReference type="PRINTS" id="PR00756">
    <property type="entry name" value="ALADIPTASE"/>
</dbReference>
<dbReference type="Gene3D" id="1.10.390.10">
    <property type="entry name" value="Neutral Protease Domain 2"/>
    <property type="match status" value="1"/>
</dbReference>
<gene>
    <name evidence="23" type="ORF">MCOR_2975</name>
</gene>
<evidence type="ECO:0000256" key="15">
    <source>
        <dbReference type="ARBA" id="ARBA00023180"/>
    </source>
</evidence>
<evidence type="ECO:0000256" key="4">
    <source>
        <dbReference type="ARBA" id="ARBA00022475"/>
    </source>
</evidence>
<reference evidence="23 24" key="1">
    <citation type="submission" date="2020-06" db="EMBL/GenBank/DDBJ databases">
        <authorList>
            <person name="Li R."/>
            <person name="Bekaert M."/>
        </authorList>
    </citation>
    <scope>NUCLEOTIDE SEQUENCE [LARGE SCALE GENOMIC DNA]</scope>
    <source>
        <strain evidence="24">wild</strain>
    </source>
</reference>
<feature type="domain" description="ERAP1-like C-terminal" evidence="21">
    <location>
        <begin position="689"/>
        <end position="1001"/>
    </location>
</feature>
<dbReference type="InterPro" id="IPR001930">
    <property type="entry name" value="Peptidase_M1"/>
</dbReference>
<keyword evidence="8" id="KW-0378">Hydrolase</keyword>
<dbReference type="GO" id="GO:0042277">
    <property type="term" value="F:peptide binding"/>
    <property type="evidence" value="ECO:0007669"/>
    <property type="project" value="TreeGrafter"/>
</dbReference>
<dbReference type="EMBL" id="CACVKT020000567">
    <property type="protein sequence ID" value="CAC5360518.1"/>
    <property type="molecule type" value="Genomic_DNA"/>
</dbReference>
<feature type="domain" description="ERAP1-like C-terminal" evidence="21">
    <location>
        <begin position="1127"/>
        <end position="1366"/>
    </location>
</feature>
<dbReference type="Gene3D" id="2.60.40.1730">
    <property type="entry name" value="tricorn interacting facor f3 domain"/>
    <property type="match status" value="1"/>
</dbReference>
<comment type="subcellular location">
    <subcellularLocation>
        <location evidence="1">Cell membrane</location>
    </subcellularLocation>
    <subcellularLocation>
        <location evidence="2">Membrane</location>
        <topology evidence="2">Single-pass type II membrane protein</topology>
    </subcellularLocation>
</comment>
<dbReference type="GO" id="GO:0008270">
    <property type="term" value="F:zinc ion binding"/>
    <property type="evidence" value="ECO:0007669"/>
    <property type="project" value="InterPro"/>
</dbReference>
<feature type="site" description="Transition state stabilizer" evidence="18">
    <location>
        <position position="549"/>
    </location>
</feature>
<keyword evidence="4" id="KW-1003">Cell membrane</keyword>
<comment type="similarity">
    <text evidence="3">Belongs to the peptidase M1 family.</text>
</comment>
<dbReference type="InterPro" id="IPR050344">
    <property type="entry name" value="Peptidase_M1_aminopeptidases"/>
</dbReference>
<dbReference type="FunFam" id="1.25.50.20:FF:000001">
    <property type="entry name" value="Aminopeptidase"/>
    <property type="match status" value="1"/>
</dbReference>
<keyword evidence="24" id="KW-1185">Reference proteome</keyword>
<keyword evidence="5" id="KW-0645">Protease</keyword>
<dbReference type="InterPro" id="IPR024571">
    <property type="entry name" value="ERAP1-like_C_dom"/>
</dbReference>
<name>A0A6J8A3R9_MYTCO</name>
<evidence type="ECO:0000256" key="14">
    <source>
        <dbReference type="ARBA" id="ARBA00023157"/>
    </source>
</evidence>
<dbReference type="GO" id="GO:0043171">
    <property type="term" value="P:peptide catabolic process"/>
    <property type="evidence" value="ECO:0007669"/>
    <property type="project" value="TreeGrafter"/>
</dbReference>
<dbReference type="FunFam" id="1.10.390.10:FF:000016">
    <property type="entry name" value="Glutamyl aminopeptidase"/>
    <property type="match status" value="1"/>
</dbReference>
<evidence type="ECO:0000256" key="10">
    <source>
        <dbReference type="ARBA" id="ARBA00022968"/>
    </source>
</evidence>
<feature type="active site" description="Proton acceptor" evidence="16">
    <location>
        <position position="463"/>
    </location>
</feature>
<dbReference type="SUPFAM" id="SSF63737">
    <property type="entry name" value="Leukotriene A4 hydrolase N-terminal domain"/>
    <property type="match status" value="1"/>
</dbReference>
<evidence type="ECO:0000259" key="20">
    <source>
        <dbReference type="Pfam" id="PF01433"/>
    </source>
</evidence>
<evidence type="ECO:0000256" key="19">
    <source>
        <dbReference type="SAM" id="Phobius"/>
    </source>
</evidence>
<dbReference type="GO" id="GO:0070006">
    <property type="term" value="F:metalloaminopeptidase activity"/>
    <property type="evidence" value="ECO:0007669"/>
    <property type="project" value="TreeGrafter"/>
</dbReference>
<evidence type="ECO:0000256" key="3">
    <source>
        <dbReference type="ARBA" id="ARBA00010136"/>
    </source>
</evidence>
<evidence type="ECO:0000256" key="1">
    <source>
        <dbReference type="ARBA" id="ARBA00004236"/>
    </source>
</evidence>
<dbReference type="Pfam" id="PF11838">
    <property type="entry name" value="ERAP1_C"/>
    <property type="match status" value="2"/>
</dbReference>
<keyword evidence="12" id="KW-0482">Metalloprotease</keyword>
<dbReference type="PANTHER" id="PTHR11533:SF294">
    <property type="entry name" value="THYROTROPIN-RELEASING HORMONE-DEGRADING ECTOENZYME"/>
    <property type="match status" value="1"/>
</dbReference>
<keyword evidence="10" id="KW-0735">Signal-anchor</keyword>
<evidence type="ECO:0000256" key="12">
    <source>
        <dbReference type="ARBA" id="ARBA00023049"/>
    </source>
</evidence>
<dbReference type="InterPro" id="IPR014782">
    <property type="entry name" value="Peptidase_M1_dom"/>
</dbReference>
<feature type="binding site" evidence="17">
    <location>
        <position position="466"/>
    </location>
    <ligand>
        <name>Zn(2+)</name>
        <dbReference type="ChEBI" id="CHEBI:29105"/>
        <note>catalytic</note>
    </ligand>
</feature>
<dbReference type="Pfam" id="PF17900">
    <property type="entry name" value="Peptidase_M1_N"/>
    <property type="match status" value="1"/>
</dbReference>
<evidence type="ECO:0000256" key="7">
    <source>
        <dbReference type="ARBA" id="ARBA00022723"/>
    </source>
</evidence>
<feature type="binding site" evidence="17">
    <location>
        <position position="485"/>
    </location>
    <ligand>
        <name>Zn(2+)</name>
        <dbReference type="ChEBI" id="CHEBI:29105"/>
        <note>catalytic</note>
    </ligand>
</feature>
<proteinExistence type="inferred from homology"/>
<keyword evidence="11 19" id="KW-1133">Transmembrane helix</keyword>
<evidence type="ECO:0000259" key="22">
    <source>
        <dbReference type="Pfam" id="PF17900"/>
    </source>
</evidence>
<dbReference type="InterPro" id="IPR042097">
    <property type="entry name" value="Aminopeptidase_N-like_N_sf"/>
</dbReference>
<comment type="cofactor">
    <cofactor evidence="17">
        <name>Zn(2+)</name>
        <dbReference type="ChEBI" id="CHEBI:29105"/>
    </cofactor>
    <text evidence="17">Binds 1 zinc ion per subunit.</text>
</comment>
<dbReference type="InterPro" id="IPR045357">
    <property type="entry name" value="Aminopeptidase_N-like_N"/>
</dbReference>
<keyword evidence="15" id="KW-0325">Glycoprotein</keyword>
<evidence type="ECO:0000313" key="24">
    <source>
        <dbReference type="Proteomes" id="UP000507470"/>
    </source>
</evidence>
<dbReference type="OrthoDB" id="510539at2759"/>
<feature type="domain" description="Peptidase M1 membrane alanine aminopeptidase" evidence="20">
    <location>
        <begin position="390"/>
        <end position="610"/>
    </location>
</feature>
<evidence type="ECO:0000313" key="23">
    <source>
        <dbReference type="EMBL" id="CAC5360518.1"/>
    </source>
</evidence>
<protein>
    <submittedName>
        <fullName evidence="23">Puromycin-sensitive aminopeptidase-like protein</fullName>
    </submittedName>
</protein>
<dbReference type="FunFam" id="2.60.40.1910:FF:000006">
    <property type="entry name" value="Aminopeptidase"/>
    <property type="match status" value="1"/>
</dbReference>
<keyword evidence="9 17" id="KW-0862">Zinc</keyword>
<dbReference type="Pfam" id="PF01433">
    <property type="entry name" value="Peptidase_M1"/>
    <property type="match status" value="1"/>
</dbReference>
<evidence type="ECO:0000259" key="21">
    <source>
        <dbReference type="Pfam" id="PF11838"/>
    </source>
</evidence>
<dbReference type="Gene3D" id="1.25.50.20">
    <property type="match status" value="2"/>
</dbReference>
<dbReference type="GO" id="GO:0006508">
    <property type="term" value="P:proteolysis"/>
    <property type="evidence" value="ECO:0007669"/>
    <property type="project" value="UniProtKB-KW"/>
</dbReference>
<dbReference type="FunFam" id="2.60.40.1730:FF:000012">
    <property type="entry name" value="Aminopeptidase N"/>
    <property type="match status" value="1"/>
</dbReference>
<evidence type="ECO:0000256" key="17">
    <source>
        <dbReference type="PIRSR" id="PIRSR634016-3"/>
    </source>
</evidence>
<feature type="domain" description="Aminopeptidase N-like N-terminal" evidence="22">
    <location>
        <begin position="166"/>
        <end position="355"/>
    </location>
</feature>
<dbReference type="Proteomes" id="UP000507470">
    <property type="component" value="Unassembled WGS sequence"/>
</dbReference>
<keyword evidence="13 19" id="KW-0472">Membrane</keyword>
<evidence type="ECO:0000256" key="5">
    <source>
        <dbReference type="ARBA" id="ARBA00022670"/>
    </source>
</evidence>
<dbReference type="GO" id="GO:0005737">
    <property type="term" value="C:cytoplasm"/>
    <property type="evidence" value="ECO:0007669"/>
    <property type="project" value="TreeGrafter"/>
</dbReference>
<evidence type="ECO:0000256" key="8">
    <source>
        <dbReference type="ARBA" id="ARBA00022801"/>
    </source>
</evidence>
<dbReference type="GO" id="GO:0005615">
    <property type="term" value="C:extracellular space"/>
    <property type="evidence" value="ECO:0007669"/>
    <property type="project" value="TreeGrafter"/>
</dbReference>